<evidence type="ECO:0000313" key="2">
    <source>
        <dbReference type="EMBL" id="MBW4864917.1"/>
    </source>
</evidence>
<accession>A0AAW4NRH3</accession>
<dbReference type="GeneID" id="78497449"/>
<dbReference type="Gene3D" id="3.40.960.10">
    <property type="entry name" value="VSR Endonuclease"/>
    <property type="match status" value="1"/>
</dbReference>
<dbReference type="InterPro" id="IPR007569">
    <property type="entry name" value="DUF559"/>
</dbReference>
<dbReference type="Pfam" id="PF04480">
    <property type="entry name" value="DUF559"/>
    <property type="match status" value="1"/>
</dbReference>
<dbReference type="InterPro" id="IPR011335">
    <property type="entry name" value="Restrct_endonuc-II-like"/>
</dbReference>
<dbReference type="PANTHER" id="PTHR38590">
    <property type="entry name" value="BLL0828 PROTEIN"/>
    <property type="match status" value="1"/>
</dbReference>
<reference evidence="2" key="1">
    <citation type="submission" date="2021-07" db="EMBL/GenBank/DDBJ databases">
        <title>Genomic diversity and antimicrobial resistance of Prevotella spp. isolated from chronic lung disease airways.</title>
        <authorList>
            <person name="Webb K.A."/>
            <person name="Olagoke O.S."/>
            <person name="Baird T."/>
            <person name="Neill J."/>
            <person name="Pham A."/>
            <person name="Wells T.J."/>
            <person name="Ramsay K.A."/>
            <person name="Bell S.C."/>
            <person name="Sarovich D.S."/>
            <person name="Price E.P."/>
        </authorList>
    </citation>
    <scope>NUCLEOTIDE SEQUENCE</scope>
    <source>
        <strain evidence="2">SCHI0047.S.3</strain>
    </source>
</reference>
<dbReference type="SUPFAM" id="SSF52980">
    <property type="entry name" value="Restriction endonuclease-like"/>
    <property type="match status" value="1"/>
</dbReference>
<keyword evidence="2" id="KW-0255">Endonuclease</keyword>
<evidence type="ECO:0000313" key="3">
    <source>
        <dbReference type="Proteomes" id="UP001196873"/>
    </source>
</evidence>
<feature type="domain" description="DUF559" evidence="1">
    <location>
        <begin position="21"/>
        <end position="126"/>
    </location>
</feature>
<comment type="caution">
    <text evidence="2">The sequence shown here is derived from an EMBL/GenBank/DDBJ whole genome shotgun (WGS) entry which is preliminary data.</text>
</comment>
<protein>
    <submittedName>
        <fullName evidence="2">Endonuclease domain-containing protein</fullName>
    </submittedName>
</protein>
<gene>
    <name evidence="2" type="ORF">KZY68_02545</name>
</gene>
<name>A0AAW4NRH3_9BACT</name>
<dbReference type="EMBL" id="JAHXRF010000003">
    <property type="protein sequence ID" value="MBW4864917.1"/>
    <property type="molecule type" value="Genomic_DNA"/>
</dbReference>
<dbReference type="AlphaFoldDB" id="A0AAW4NRH3"/>
<organism evidence="2 3">
    <name type="scientific">Segatella salivae</name>
    <dbReference type="NCBI Taxonomy" id="228604"/>
    <lineage>
        <taxon>Bacteria</taxon>
        <taxon>Pseudomonadati</taxon>
        <taxon>Bacteroidota</taxon>
        <taxon>Bacteroidia</taxon>
        <taxon>Bacteroidales</taxon>
        <taxon>Prevotellaceae</taxon>
        <taxon>Segatella</taxon>
    </lineage>
</organism>
<evidence type="ECO:0000259" key="1">
    <source>
        <dbReference type="Pfam" id="PF04480"/>
    </source>
</evidence>
<dbReference type="GO" id="GO:0004519">
    <property type="term" value="F:endonuclease activity"/>
    <property type="evidence" value="ECO:0007669"/>
    <property type="project" value="UniProtKB-KW"/>
</dbReference>
<keyword evidence="2" id="KW-0378">Hydrolase</keyword>
<dbReference type="Proteomes" id="UP001196873">
    <property type="component" value="Unassembled WGS sequence"/>
</dbReference>
<dbReference type="InterPro" id="IPR047216">
    <property type="entry name" value="Endonuclease_DUF559_bact"/>
</dbReference>
<keyword evidence="2" id="KW-0540">Nuclease</keyword>
<dbReference type="RefSeq" id="WP_007135592.1">
    <property type="nucleotide sequence ID" value="NZ_CABKPN010000001.1"/>
</dbReference>
<sequence length="130" mass="15559">MKKVKTPFDYMSSSPDRYALLKAYARENRQKMTLAETILWNELRALPKTFKFRRQHIIGDFIVDFVCLDLHLVIEVDGDYHQKLQQTHDDILRTECLNRLGFNVIRFTNEQVIENLQEVIREINNILYNE</sequence>
<dbReference type="PANTHER" id="PTHR38590:SF1">
    <property type="entry name" value="BLL0828 PROTEIN"/>
    <property type="match status" value="1"/>
</dbReference>
<dbReference type="CDD" id="cd01038">
    <property type="entry name" value="Endonuclease_DUF559"/>
    <property type="match status" value="1"/>
</dbReference>
<proteinExistence type="predicted"/>